<evidence type="ECO:0000256" key="9">
    <source>
        <dbReference type="ARBA" id="ARBA00022505"/>
    </source>
</evidence>
<evidence type="ECO:0000256" key="14">
    <source>
        <dbReference type="ARBA" id="ARBA00023014"/>
    </source>
</evidence>
<evidence type="ECO:0000256" key="8">
    <source>
        <dbReference type="ARBA" id="ARBA00022485"/>
    </source>
</evidence>
<organism evidence="19 20">
    <name type="scientific">Corynebacterium stationis</name>
    <dbReference type="NCBI Taxonomy" id="1705"/>
    <lineage>
        <taxon>Bacteria</taxon>
        <taxon>Bacillati</taxon>
        <taxon>Actinomycetota</taxon>
        <taxon>Actinomycetes</taxon>
        <taxon>Mycobacteriales</taxon>
        <taxon>Corynebacteriaceae</taxon>
        <taxon>Corynebacterium</taxon>
    </lineage>
</organism>
<dbReference type="InterPro" id="IPR050123">
    <property type="entry name" value="Prok_molybdopt-oxidoreductase"/>
</dbReference>
<dbReference type="Pfam" id="PF00384">
    <property type="entry name" value="Molybdopterin"/>
    <property type="match status" value="1"/>
</dbReference>
<evidence type="ECO:0000256" key="2">
    <source>
        <dbReference type="ARBA" id="ARBA00001966"/>
    </source>
</evidence>
<evidence type="ECO:0000256" key="17">
    <source>
        <dbReference type="ARBA" id="ARBA00048294"/>
    </source>
</evidence>
<dbReference type="PROSITE" id="PS51669">
    <property type="entry name" value="4FE4S_MOW_BIS_MGD"/>
    <property type="match status" value="1"/>
</dbReference>
<dbReference type="GO" id="GO:0042128">
    <property type="term" value="P:nitrate assimilation"/>
    <property type="evidence" value="ECO:0007669"/>
    <property type="project" value="UniProtKB-KW"/>
</dbReference>
<keyword evidence="9" id="KW-0500">Molybdenum</keyword>
<dbReference type="Proteomes" id="UP000076947">
    <property type="component" value="Unassembled WGS sequence"/>
</dbReference>
<keyword evidence="11" id="KW-0249">Electron transport</keyword>
<dbReference type="PANTHER" id="PTHR43105">
    <property type="entry name" value="RESPIRATORY NITRATE REDUCTASE"/>
    <property type="match status" value="1"/>
</dbReference>
<evidence type="ECO:0000256" key="1">
    <source>
        <dbReference type="ARBA" id="ARBA00001942"/>
    </source>
</evidence>
<dbReference type="InterPro" id="IPR009010">
    <property type="entry name" value="Asp_de-COase-like_dom_sf"/>
</dbReference>
<dbReference type="PROSITE" id="PS00490">
    <property type="entry name" value="MOLYBDOPTERIN_PROK_2"/>
    <property type="match status" value="1"/>
</dbReference>
<dbReference type="GO" id="GO:0051539">
    <property type="term" value="F:4 iron, 4 sulfur cluster binding"/>
    <property type="evidence" value="ECO:0007669"/>
    <property type="project" value="UniProtKB-KW"/>
</dbReference>
<dbReference type="STRING" id="1705.CA21670_07285"/>
<comment type="cofactor">
    <cofactor evidence="2">
        <name>[4Fe-4S] cluster</name>
        <dbReference type="ChEBI" id="CHEBI:49883"/>
    </cofactor>
</comment>
<gene>
    <name evidence="19" type="ORF">AYJ05_02825</name>
</gene>
<dbReference type="GO" id="GO:0160182">
    <property type="term" value="F:nitrate reductase (quinone) activity"/>
    <property type="evidence" value="ECO:0007669"/>
    <property type="project" value="UniProtKB-EC"/>
</dbReference>
<evidence type="ECO:0000256" key="16">
    <source>
        <dbReference type="ARBA" id="ARBA00023136"/>
    </source>
</evidence>
<comment type="catalytic activity">
    <reaction evidence="17">
        <text>nitrate + a quinol = a quinone + nitrite + H2O</text>
        <dbReference type="Rhea" id="RHEA:56144"/>
        <dbReference type="ChEBI" id="CHEBI:15377"/>
        <dbReference type="ChEBI" id="CHEBI:16301"/>
        <dbReference type="ChEBI" id="CHEBI:17632"/>
        <dbReference type="ChEBI" id="CHEBI:24646"/>
        <dbReference type="ChEBI" id="CHEBI:132124"/>
        <dbReference type="EC" id="1.7.5.1"/>
    </reaction>
</comment>
<keyword evidence="7" id="KW-1003">Cell membrane</keyword>
<dbReference type="GO" id="GO:0046872">
    <property type="term" value="F:metal ion binding"/>
    <property type="evidence" value="ECO:0007669"/>
    <property type="project" value="UniProtKB-KW"/>
</dbReference>
<dbReference type="GO" id="GO:0009325">
    <property type="term" value="C:nitrate reductase complex"/>
    <property type="evidence" value="ECO:0007669"/>
    <property type="project" value="InterPro"/>
</dbReference>
<dbReference type="SUPFAM" id="SSF53706">
    <property type="entry name" value="Formate dehydrogenase/DMSO reductase, domains 1-3"/>
    <property type="match status" value="1"/>
</dbReference>
<keyword evidence="14" id="KW-0411">Iron-sulfur</keyword>
<dbReference type="NCBIfam" id="TIGR01580">
    <property type="entry name" value="narG"/>
    <property type="match status" value="1"/>
</dbReference>
<dbReference type="OrthoDB" id="9759518at2"/>
<dbReference type="GO" id="GO:0043546">
    <property type="term" value="F:molybdopterin cofactor binding"/>
    <property type="evidence" value="ECO:0007669"/>
    <property type="project" value="InterPro"/>
</dbReference>
<dbReference type="SMART" id="SM00926">
    <property type="entry name" value="Molybdop_Fe4S4"/>
    <property type="match status" value="1"/>
</dbReference>
<keyword evidence="6" id="KW-0813">Transport</keyword>
<keyword evidence="10" id="KW-0479">Metal-binding</keyword>
<dbReference type="InterPro" id="IPR006656">
    <property type="entry name" value="Mopterin_OxRdtase"/>
</dbReference>
<dbReference type="Gene3D" id="3.40.50.12440">
    <property type="match status" value="1"/>
</dbReference>
<evidence type="ECO:0000256" key="13">
    <source>
        <dbReference type="ARBA" id="ARBA00023004"/>
    </source>
</evidence>
<keyword evidence="13" id="KW-0408">Iron</keyword>
<feature type="domain" description="4Fe-4S Mo/W bis-MGD-type" evidence="18">
    <location>
        <begin position="57"/>
        <end position="121"/>
    </location>
</feature>
<dbReference type="InterPro" id="IPR006655">
    <property type="entry name" value="Mopterin_OxRdtase_prok_CS"/>
</dbReference>
<dbReference type="EC" id="1.7.5.1" evidence="5"/>
<dbReference type="AlphaFoldDB" id="A0A177IX75"/>
<evidence type="ECO:0000256" key="3">
    <source>
        <dbReference type="ARBA" id="ARBA00004202"/>
    </source>
</evidence>
<dbReference type="Pfam" id="PF01568">
    <property type="entry name" value="Molydop_binding"/>
    <property type="match status" value="1"/>
</dbReference>
<dbReference type="InterPro" id="IPR006657">
    <property type="entry name" value="MoPterin_dinucl-bd_dom"/>
</dbReference>
<keyword evidence="8" id="KW-0004">4Fe-4S</keyword>
<accession>A0A177IX75</accession>
<keyword evidence="12" id="KW-0560">Oxidoreductase</keyword>
<comment type="similarity">
    <text evidence="4">Belongs to the prokaryotic molybdopterin-containing oxidoreductase family.</text>
</comment>
<dbReference type="PROSITE" id="PS00551">
    <property type="entry name" value="MOLYBDOPTERIN_PROK_1"/>
    <property type="match status" value="1"/>
</dbReference>
<evidence type="ECO:0000256" key="6">
    <source>
        <dbReference type="ARBA" id="ARBA00022448"/>
    </source>
</evidence>
<sequence>MTKATTSSSRTSRSSTNSLFEMGSHLRKGTSGSGGQQLFLQGGRQADVFYRNRWAFDKMVRSTHGVNCTGSCSWKVYVKDGVITWESQAVDYPTNGNDMPEYEPRGCPRGASFSWYTYSPTRIRYPYARGVLVDMYREAKERLKDPVLAWREIQQDPEKRNAYISQRGKGGLIRINYEEAIEMAAAAHVYTIREYGPDRINGFTVIPAMSQVSYGAGTRFLEMIGGVALSFYDWYADLPPASPQTFGDQTDVPESGDWYNSSYLMMWGSNIPVTRTPDAHFMVEARYRGTKVVVVSPDFADNTVHADEWARINPGTDAALAFSMGHVILKTFHVDRQEPYFLNYMRKFTDSAFLVALEENTDDGHASSSGEATYTPGKFLTASQLEGDEYAELRASANATHRTLMMETDGKIVDPGGTVADRWDESTSRWNLSLEGVDPVMSIAETDSFGTAEVLFPRFDLDAKPEEVGTGRPIGAGVVHRGVPYREINGVKYTTVFDIMLAHYGVNRPELNLPGSWPEDFHDATEVGTPAWQETLTGVPANAAIRIGREFAQNAADSEGRSQIIMGAGVNHYFHADTIYRTFLALTSMCGTQGVNGGGWAHYVGQEKLRPMNGWQQWAMATDWQRPPRHMVTTAFYYFGTEQWRYDNTQASHLGSPLAQRGSIGSKMVSDTMAESMRRGWMPAYPQFNRNSLLLADEAEKAGMDVKEYIPQQLQSGELGFAYDDPSAEENWPRILLNWRTNLMGSSAKGTEYFLRHLLGVDSDATAQELAEGERPETIKWHEKAPQGKLDLMLTTDFRNTSTTLVSDIVLPAATWYEKHDMSSTDMHPYLHSFNAAINPPWEARTDFEVFRDLSASLSALSVRWLGTQRDVVTQPSHHDSPDELGMPNGVVPDVEKQGYIPGVTMPKLAVVERDYTKIYEKWSHLGPLTAKAGTAVHGTKFDVSKQVKELELICGTSETSMGELVDLSRDTKVIDAILHLSGVSNGEVAANGFDYLSSRTGKDLSPLAASDKDVRISWDTIKERPTQVITSPEWTADKRNNRRYTAFSINVEFDKPWHTLTGRMHYYIDHDWFMDYGESLPVFRPPLDHLHLHGEFNPGETFNNNGEVEISLRYLTTHNKWSIHSQYFDNLHVLSISRGGQVVWMSNKDAEKIGVADNEWVEVYNRNGVVSARAIVSHRIPEGTMIMNHAQERTVGTPLNEHTGRRGGTHNSLTRILIKPVHIAGGYGQLTYHFNYIGPTGNNRDEVTRVRRRSQEVQY</sequence>
<dbReference type="GO" id="GO:0005886">
    <property type="term" value="C:plasma membrane"/>
    <property type="evidence" value="ECO:0007669"/>
    <property type="project" value="UniProtKB-SubCell"/>
</dbReference>
<evidence type="ECO:0000313" key="19">
    <source>
        <dbReference type="EMBL" id="OAH32615.1"/>
    </source>
</evidence>
<proteinExistence type="inferred from homology"/>
<comment type="caution">
    <text evidence="19">The sequence shown here is derived from an EMBL/GenBank/DDBJ whole genome shotgun (WGS) entry which is preliminary data.</text>
</comment>
<dbReference type="InterPro" id="IPR027467">
    <property type="entry name" value="MopterinOxRdtase_cofactor_BS"/>
</dbReference>
<comment type="cofactor">
    <cofactor evidence="1">
        <name>Mo-bis(molybdopterin guanine dinucleotide)</name>
        <dbReference type="ChEBI" id="CHEBI:60539"/>
    </cofactor>
</comment>
<dbReference type="InterPro" id="IPR006468">
    <property type="entry name" value="NarG"/>
</dbReference>
<name>A0A177IX75_9CORY</name>
<dbReference type="SUPFAM" id="SSF50692">
    <property type="entry name" value="ADC-like"/>
    <property type="match status" value="1"/>
</dbReference>
<keyword evidence="16" id="KW-0472">Membrane</keyword>
<dbReference type="InterPro" id="IPR006963">
    <property type="entry name" value="Mopterin_OxRdtase_4Fe-4S_dom"/>
</dbReference>
<evidence type="ECO:0000256" key="15">
    <source>
        <dbReference type="ARBA" id="ARBA00023063"/>
    </source>
</evidence>
<keyword evidence="20" id="KW-1185">Reference proteome</keyword>
<dbReference type="RefSeq" id="WP_066837174.1">
    <property type="nucleotide sequence ID" value="NZ_LSTQ01000001.1"/>
</dbReference>
<evidence type="ECO:0000256" key="5">
    <source>
        <dbReference type="ARBA" id="ARBA00012500"/>
    </source>
</evidence>
<keyword evidence="15" id="KW-0534">Nitrate assimilation</keyword>
<comment type="subcellular location">
    <subcellularLocation>
        <location evidence="3">Cell membrane</location>
        <topology evidence="3">Peripheral membrane protein</topology>
    </subcellularLocation>
</comment>
<dbReference type="EMBL" id="LSTQ01000001">
    <property type="protein sequence ID" value="OAH32615.1"/>
    <property type="molecule type" value="Genomic_DNA"/>
</dbReference>
<dbReference type="CDD" id="cd02776">
    <property type="entry name" value="MopB_CT_Nitrate-R-NarG-like"/>
    <property type="match status" value="1"/>
</dbReference>
<evidence type="ECO:0000256" key="12">
    <source>
        <dbReference type="ARBA" id="ARBA00023002"/>
    </source>
</evidence>
<evidence type="ECO:0000259" key="18">
    <source>
        <dbReference type="PROSITE" id="PS51669"/>
    </source>
</evidence>
<evidence type="ECO:0000256" key="11">
    <source>
        <dbReference type="ARBA" id="ARBA00022982"/>
    </source>
</evidence>
<dbReference type="PANTHER" id="PTHR43105:SF2">
    <property type="entry name" value="RESPIRATORY NITRATE REDUCTASE 2 ALPHA CHAIN"/>
    <property type="match status" value="1"/>
</dbReference>
<evidence type="ECO:0000313" key="20">
    <source>
        <dbReference type="Proteomes" id="UP000076947"/>
    </source>
</evidence>
<protein>
    <recommendedName>
        <fullName evidence="5">nitrate reductase (quinone)</fullName>
        <ecNumber evidence="5">1.7.5.1</ecNumber>
    </recommendedName>
</protein>
<dbReference type="InterPro" id="IPR037943">
    <property type="entry name" value="MopB_CT_Nitrate-R-NarG-like"/>
</dbReference>
<evidence type="ECO:0000256" key="4">
    <source>
        <dbReference type="ARBA" id="ARBA00010312"/>
    </source>
</evidence>
<evidence type="ECO:0000256" key="7">
    <source>
        <dbReference type="ARBA" id="ARBA00022475"/>
    </source>
</evidence>
<reference evidence="20" key="1">
    <citation type="submission" date="2016-02" db="EMBL/GenBank/DDBJ databases">
        <authorList>
            <person name="Kaur G."/>
            <person name="Nair G.R."/>
            <person name="Mayilraj S."/>
        </authorList>
    </citation>
    <scope>NUCLEOTIDE SEQUENCE [LARGE SCALE GENOMIC DNA]</scope>
    <source>
        <strain evidence="20">GA-15</strain>
    </source>
</reference>
<evidence type="ECO:0000256" key="10">
    <source>
        <dbReference type="ARBA" id="ARBA00022723"/>
    </source>
</evidence>